<dbReference type="Proteomes" id="UP000593567">
    <property type="component" value="Unassembled WGS sequence"/>
</dbReference>
<sequence>MAGSSGNGGVTDSISTSSSSSVKKPFVTESCDGLVGGGVSVTVGGLVSDETGGWLLVLYPFVWIQLILHML</sequence>
<accession>A0A7J7JS25</accession>
<name>A0A7J7JS25_BUGNE</name>
<protein>
    <submittedName>
        <fullName evidence="2">Uncharacterized protein</fullName>
    </submittedName>
</protein>
<dbReference type="EMBL" id="VXIV02001972">
    <property type="protein sequence ID" value="KAF6028246.1"/>
    <property type="molecule type" value="Genomic_DNA"/>
</dbReference>
<organism evidence="2 3">
    <name type="scientific">Bugula neritina</name>
    <name type="common">Brown bryozoan</name>
    <name type="synonym">Sertularia neritina</name>
    <dbReference type="NCBI Taxonomy" id="10212"/>
    <lineage>
        <taxon>Eukaryota</taxon>
        <taxon>Metazoa</taxon>
        <taxon>Spiralia</taxon>
        <taxon>Lophotrochozoa</taxon>
        <taxon>Bryozoa</taxon>
        <taxon>Gymnolaemata</taxon>
        <taxon>Cheilostomatida</taxon>
        <taxon>Flustrina</taxon>
        <taxon>Buguloidea</taxon>
        <taxon>Bugulidae</taxon>
        <taxon>Bugula</taxon>
    </lineage>
</organism>
<dbReference type="AlphaFoldDB" id="A0A7J7JS25"/>
<feature type="region of interest" description="Disordered" evidence="1">
    <location>
        <begin position="1"/>
        <end position="24"/>
    </location>
</feature>
<evidence type="ECO:0000256" key="1">
    <source>
        <dbReference type="SAM" id="MobiDB-lite"/>
    </source>
</evidence>
<reference evidence="2" key="1">
    <citation type="submission" date="2020-06" db="EMBL/GenBank/DDBJ databases">
        <title>Draft genome of Bugula neritina, a colonial animal packing powerful symbionts and potential medicines.</title>
        <authorList>
            <person name="Rayko M."/>
        </authorList>
    </citation>
    <scope>NUCLEOTIDE SEQUENCE [LARGE SCALE GENOMIC DNA]</scope>
    <source>
        <strain evidence="2">Kwan_BN1</strain>
    </source>
</reference>
<comment type="caution">
    <text evidence="2">The sequence shown here is derived from an EMBL/GenBank/DDBJ whole genome shotgun (WGS) entry which is preliminary data.</text>
</comment>
<keyword evidence="3" id="KW-1185">Reference proteome</keyword>
<gene>
    <name evidence="2" type="ORF">EB796_013450</name>
</gene>
<evidence type="ECO:0000313" key="2">
    <source>
        <dbReference type="EMBL" id="KAF6028246.1"/>
    </source>
</evidence>
<proteinExistence type="predicted"/>
<evidence type="ECO:0000313" key="3">
    <source>
        <dbReference type="Proteomes" id="UP000593567"/>
    </source>
</evidence>